<dbReference type="Gene3D" id="3.90.1210.10">
    <property type="entry name" value="Antifreeze-like/N-acetylneuraminic acid synthase C-terminal domain"/>
    <property type="match status" value="1"/>
</dbReference>
<dbReference type="AlphaFoldDB" id="A0A5C9A3W0"/>
<evidence type="ECO:0000256" key="4">
    <source>
        <dbReference type="ARBA" id="ARBA00022729"/>
    </source>
</evidence>
<dbReference type="Gene3D" id="2.30.30.760">
    <property type="match status" value="1"/>
</dbReference>
<comment type="similarity">
    <text evidence="2 7">Belongs to the FlgA family.</text>
</comment>
<dbReference type="GO" id="GO:0042597">
    <property type="term" value="C:periplasmic space"/>
    <property type="evidence" value="ECO:0007669"/>
    <property type="project" value="UniProtKB-SubCell"/>
</dbReference>
<keyword evidence="9" id="KW-0966">Cell projection</keyword>
<gene>
    <name evidence="9" type="primary">flgA</name>
    <name evidence="9" type="ORF">FVW59_02330</name>
</gene>
<dbReference type="Pfam" id="PF17656">
    <property type="entry name" value="ChapFlgA_N"/>
    <property type="match status" value="1"/>
</dbReference>
<evidence type="ECO:0000259" key="8">
    <source>
        <dbReference type="SMART" id="SM00858"/>
    </source>
</evidence>
<evidence type="ECO:0000256" key="5">
    <source>
        <dbReference type="ARBA" id="ARBA00022764"/>
    </source>
</evidence>
<evidence type="ECO:0000256" key="2">
    <source>
        <dbReference type="ARBA" id="ARBA00010474"/>
    </source>
</evidence>
<keyword evidence="5 7" id="KW-0574">Periplasm</keyword>
<dbReference type="EMBL" id="VRYZ01000001">
    <property type="protein sequence ID" value="TXS94769.1"/>
    <property type="molecule type" value="Genomic_DNA"/>
</dbReference>
<name>A0A5C9A3W0_9GAMM</name>
<sequence length="224" mass="24550">MNRPCKYLASGLLFMLASWPAASADDLGAVVQRFLLQKTQDLGDRVSVEVDEPRAQFADCRQPRPFMPGNGARRWGKVSVGIRCAGGGVRYLQARVSVQVRYWQSRRDLPRGAPVTRADLEARQGDLGRLPRDTVRDLAELEQSVTRRPLRAGSVLQQSLLTRPALVERQQLITVAAAGTGFEIARRGRALDAGGRGDSIRVRLDSREILNVEVTGPGAARLAP</sequence>
<dbReference type="GO" id="GO:0044780">
    <property type="term" value="P:bacterial-type flagellum assembly"/>
    <property type="evidence" value="ECO:0007669"/>
    <property type="project" value="InterPro"/>
</dbReference>
<feature type="domain" description="SAF" evidence="8">
    <location>
        <begin position="100"/>
        <end position="162"/>
    </location>
</feature>
<organism evidence="9 10">
    <name type="scientific">Parahaliea aestuarii</name>
    <dbReference type="NCBI Taxonomy" id="1852021"/>
    <lineage>
        <taxon>Bacteria</taxon>
        <taxon>Pseudomonadati</taxon>
        <taxon>Pseudomonadota</taxon>
        <taxon>Gammaproteobacteria</taxon>
        <taxon>Cellvibrionales</taxon>
        <taxon>Halieaceae</taxon>
        <taxon>Parahaliea</taxon>
    </lineage>
</organism>
<evidence type="ECO:0000256" key="1">
    <source>
        <dbReference type="ARBA" id="ARBA00004418"/>
    </source>
</evidence>
<dbReference type="InterPro" id="IPR039246">
    <property type="entry name" value="Flagellar_FlgA"/>
</dbReference>
<dbReference type="RefSeq" id="WP_148062610.1">
    <property type="nucleotide sequence ID" value="NZ_VRYZ01000001.1"/>
</dbReference>
<evidence type="ECO:0000256" key="7">
    <source>
        <dbReference type="RuleBase" id="RU362063"/>
    </source>
</evidence>
<dbReference type="InterPro" id="IPR017585">
    <property type="entry name" value="SAF_FlgA"/>
</dbReference>
<dbReference type="Proteomes" id="UP000321933">
    <property type="component" value="Unassembled WGS sequence"/>
</dbReference>
<accession>A0A5C9A3W0</accession>
<protein>
    <recommendedName>
        <fullName evidence="3 7">Flagella basal body P-ring formation protein FlgA</fullName>
    </recommendedName>
</protein>
<keyword evidence="9" id="KW-0969">Cilium</keyword>
<comment type="function">
    <text evidence="6 7">Involved in the assembly process of the P-ring formation. It may associate with FlgF on the rod constituting a structure essential for the P-ring assembly or may act as a modulator protein for the P-ring assembly.</text>
</comment>
<dbReference type="OrthoDB" id="6236246at2"/>
<comment type="caution">
    <text evidence="9">The sequence shown here is derived from an EMBL/GenBank/DDBJ whole genome shotgun (WGS) entry which is preliminary data.</text>
</comment>
<comment type="subcellular location">
    <subcellularLocation>
        <location evidence="1 7">Periplasm</location>
    </subcellularLocation>
</comment>
<dbReference type="NCBIfam" id="TIGR03170">
    <property type="entry name" value="flgA_cterm"/>
    <property type="match status" value="1"/>
</dbReference>
<proteinExistence type="inferred from homology"/>
<dbReference type="InterPro" id="IPR041231">
    <property type="entry name" value="FlgA_N"/>
</dbReference>
<dbReference type="CDD" id="cd11614">
    <property type="entry name" value="SAF_CpaB_FlgA_like"/>
    <property type="match status" value="1"/>
</dbReference>
<dbReference type="PANTHER" id="PTHR36307:SF1">
    <property type="entry name" value="FLAGELLA BASAL BODY P-RING FORMATION PROTEIN FLGA"/>
    <property type="match status" value="1"/>
</dbReference>
<evidence type="ECO:0000256" key="6">
    <source>
        <dbReference type="ARBA" id="ARBA00025643"/>
    </source>
</evidence>
<feature type="chain" id="PRO_5023142589" description="Flagella basal body P-ring formation protein FlgA" evidence="7">
    <location>
        <begin position="25"/>
        <end position="224"/>
    </location>
</feature>
<reference evidence="9 10" key="1">
    <citation type="submission" date="2019-08" db="EMBL/GenBank/DDBJ databases">
        <title>Parahaliea maris sp. nov., isolated from the surface seawater.</title>
        <authorList>
            <person name="Liu Y."/>
        </authorList>
    </citation>
    <scope>NUCLEOTIDE SEQUENCE [LARGE SCALE GENOMIC DNA]</scope>
    <source>
        <strain evidence="9 10">S2-26</strain>
    </source>
</reference>
<dbReference type="PANTHER" id="PTHR36307">
    <property type="entry name" value="FLAGELLA BASAL BODY P-RING FORMATION PROTEIN FLGA"/>
    <property type="match status" value="1"/>
</dbReference>
<keyword evidence="4 7" id="KW-0732">Signal</keyword>
<keyword evidence="10" id="KW-1185">Reference proteome</keyword>
<evidence type="ECO:0000313" key="9">
    <source>
        <dbReference type="EMBL" id="TXS94769.1"/>
    </source>
</evidence>
<dbReference type="Pfam" id="PF13144">
    <property type="entry name" value="ChapFlgA"/>
    <property type="match status" value="1"/>
</dbReference>
<dbReference type="SMART" id="SM00858">
    <property type="entry name" value="SAF"/>
    <property type="match status" value="1"/>
</dbReference>
<evidence type="ECO:0000313" key="10">
    <source>
        <dbReference type="Proteomes" id="UP000321933"/>
    </source>
</evidence>
<keyword evidence="7" id="KW-1005">Bacterial flagellum biogenesis</keyword>
<dbReference type="InterPro" id="IPR013974">
    <property type="entry name" value="SAF"/>
</dbReference>
<keyword evidence="9" id="KW-0282">Flagellum</keyword>
<feature type="signal peptide" evidence="7">
    <location>
        <begin position="1"/>
        <end position="24"/>
    </location>
</feature>
<evidence type="ECO:0000256" key="3">
    <source>
        <dbReference type="ARBA" id="ARBA00014754"/>
    </source>
</evidence>